<evidence type="ECO:0000256" key="10">
    <source>
        <dbReference type="ARBA" id="ARBA00030834"/>
    </source>
</evidence>
<evidence type="ECO:0000259" key="12">
    <source>
        <dbReference type="Pfam" id="PF10258"/>
    </source>
</evidence>
<dbReference type="GO" id="GO:0015031">
    <property type="term" value="P:protein transport"/>
    <property type="evidence" value="ECO:0007669"/>
    <property type="project" value="UniProtKB-KW"/>
</dbReference>
<evidence type="ECO:0000256" key="2">
    <source>
        <dbReference type="ARBA" id="ARBA00004496"/>
    </source>
</evidence>
<protein>
    <recommendedName>
        <fullName evidence="4">Phosphorylated adapter RNA export protein</fullName>
    </recommendedName>
    <alternativeName>
        <fullName evidence="10">RNA U small nuclear RNA export adapter protein</fullName>
    </alternativeName>
</protein>
<gene>
    <name evidence="13" type="ORF">GBAR_LOCUS3474</name>
</gene>
<evidence type="ECO:0000256" key="11">
    <source>
        <dbReference type="SAM" id="MobiDB-lite"/>
    </source>
</evidence>
<dbReference type="AlphaFoldDB" id="A0AA35R499"/>
<feature type="compositionally biased region" description="Basic and acidic residues" evidence="11">
    <location>
        <begin position="195"/>
        <end position="209"/>
    </location>
</feature>
<keyword evidence="8" id="KW-0653">Protein transport</keyword>
<keyword evidence="5" id="KW-0813">Transport</keyword>
<feature type="domain" description="Phosphorylated adapter RNA export protein RNA-binding" evidence="12">
    <location>
        <begin position="105"/>
        <end position="186"/>
    </location>
</feature>
<dbReference type="Gene3D" id="1.10.10.1440">
    <property type="entry name" value="PHAX RNA-binding domain"/>
    <property type="match status" value="1"/>
</dbReference>
<dbReference type="GO" id="GO:0003723">
    <property type="term" value="F:RNA binding"/>
    <property type="evidence" value="ECO:0007669"/>
    <property type="project" value="UniProtKB-KW"/>
</dbReference>
<dbReference type="PANTHER" id="PTHR13135:SF0">
    <property type="entry name" value="PHOSPHORYLATED ADAPTER RNA EXPORT PROTEIN"/>
    <property type="match status" value="1"/>
</dbReference>
<feature type="region of interest" description="Disordered" evidence="11">
    <location>
        <begin position="223"/>
        <end position="253"/>
    </location>
</feature>
<dbReference type="EMBL" id="CASHTH010000495">
    <property type="protein sequence ID" value="CAI8002719.1"/>
    <property type="molecule type" value="Genomic_DNA"/>
</dbReference>
<comment type="caution">
    <text evidence="13">The sequence shown here is derived from an EMBL/GenBank/DDBJ whole genome shotgun (WGS) entry which is preliminary data.</text>
</comment>
<keyword evidence="6" id="KW-0963">Cytoplasm</keyword>
<evidence type="ECO:0000313" key="14">
    <source>
        <dbReference type="Proteomes" id="UP001174909"/>
    </source>
</evidence>
<evidence type="ECO:0000256" key="9">
    <source>
        <dbReference type="ARBA" id="ARBA00023242"/>
    </source>
</evidence>
<sequence length="253" mass="27909">MDGESFHPPRDVSVESSAPGDEVHPPALSSGAPPEVRELAEDGGSTTLGKRPRGDATATSDESMECSQSSDGFAAKRQQSSAHCQDALLCLPLELDSSHVTPQKLAQELARCLHESKYMLVKSVVNVLGSERCIELFTKTAETQKKGGLLSADSDKKRAPGGVFFSLVKSNTTEGERKQIFSEDKKKLAKRAKKAREDRAKKRREEEERVLEGAQRELEIFRQDLAVSGEEREHPPDKNMERRWREKGGGGVH</sequence>
<comment type="similarity">
    <text evidence="3">Belongs to the PHAX family.</text>
</comment>
<dbReference type="InterPro" id="IPR038092">
    <property type="entry name" value="PHAX_RNA-binding_sf"/>
</dbReference>
<reference evidence="13" key="1">
    <citation type="submission" date="2023-03" db="EMBL/GenBank/DDBJ databases">
        <authorList>
            <person name="Steffen K."/>
            <person name="Cardenas P."/>
        </authorList>
    </citation>
    <scope>NUCLEOTIDE SEQUENCE</scope>
</reference>
<evidence type="ECO:0000256" key="3">
    <source>
        <dbReference type="ARBA" id="ARBA00006094"/>
    </source>
</evidence>
<organism evidence="13 14">
    <name type="scientific">Geodia barretti</name>
    <name type="common">Barrett's horny sponge</name>
    <dbReference type="NCBI Taxonomy" id="519541"/>
    <lineage>
        <taxon>Eukaryota</taxon>
        <taxon>Metazoa</taxon>
        <taxon>Porifera</taxon>
        <taxon>Demospongiae</taxon>
        <taxon>Heteroscleromorpha</taxon>
        <taxon>Tetractinellida</taxon>
        <taxon>Astrophorina</taxon>
        <taxon>Geodiidae</taxon>
        <taxon>Geodia</taxon>
    </lineage>
</organism>
<accession>A0AA35R499</accession>
<feature type="compositionally biased region" description="Basic and acidic residues" evidence="11">
    <location>
        <begin position="1"/>
        <end position="13"/>
    </location>
</feature>
<dbReference type="InterPro" id="IPR019385">
    <property type="entry name" value="PHAX_RNA-binding_domain"/>
</dbReference>
<name>A0AA35R499_GEOBA</name>
<keyword evidence="14" id="KW-1185">Reference proteome</keyword>
<dbReference type="InterPro" id="IPR039047">
    <property type="entry name" value="PHAX"/>
</dbReference>
<evidence type="ECO:0000256" key="1">
    <source>
        <dbReference type="ARBA" id="ARBA00004123"/>
    </source>
</evidence>
<proteinExistence type="inferred from homology"/>
<evidence type="ECO:0000256" key="5">
    <source>
        <dbReference type="ARBA" id="ARBA00022448"/>
    </source>
</evidence>
<keyword evidence="9" id="KW-0539">Nucleus</keyword>
<dbReference type="GO" id="GO:0006408">
    <property type="term" value="P:snRNA export from nucleus"/>
    <property type="evidence" value="ECO:0007669"/>
    <property type="project" value="InterPro"/>
</dbReference>
<dbReference type="Pfam" id="PF10258">
    <property type="entry name" value="PHAX_RNA-bd"/>
    <property type="match status" value="1"/>
</dbReference>
<dbReference type="PANTHER" id="PTHR13135">
    <property type="entry name" value="CYTOSOLIC RESINIFERATOXIN BINDING PROTEIN RBP-26"/>
    <property type="match status" value="1"/>
</dbReference>
<dbReference type="GO" id="GO:0005634">
    <property type="term" value="C:nucleus"/>
    <property type="evidence" value="ECO:0007669"/>
    <property type="project" value="UniProtKB-SubCell"/>
</dbReference>
<evidence type="ECO:0000256" key="8">
    <source>
        <dbReference type="ARBA" id="ARBA00022927"/>
    </source>
</evidence>
<dbReference type="GO" id="GO:0005737">
    <property type="term" value="C:cytoplasm"/>
    <property type="evidence" value="ECO:0007669"/>
    <property type="project" value="UniProtKB-SubCell"/>
</dbReference>
<feature type="compositionally biased region" description="Polar residues" evidence="11">
    <location>
        <begin position="57"/>
        <end position="72"/>
    </location>
</feature>
<feature type="compositionally biased region" description="Basic and acidic residues" evidence="11">
    <location>
        <begin position="229"/>
        <end position="253"/>
    </location>
</feature>
<evidence type="ECO:0000313" key="13">
    <source>
        <dbReference type="EMBL" id="CAI8002719.1"/>
    </source>
</evidence>
<evidence type="ECO:0000256" key="4">
    <source>
        <dbReference type="ARBA" id="ARBA00016856"/>
    </source>
</evidence>
<comment type="subcellular location">
    <subcellularLocation>
        <location evidence="2">Cytoplasm</location>
    </subcellularLocation>
    <subcellularLocation>
        <location evidence="1">Nucleus</location>
    </subcellularLocation>
</comment>
<feature type="region of interest" description="Disordered" evidence="11">
    <location>
        <begin position="183"/>
        <end position="209"/>
    </location>
</feature>
<dbReference type="Proteomes" id="UP001174909">
    <property type="component" value="Unassembled WGS sequence"/>
</dbReference>
<evidence type="ECO:0000256" key="7">
    <source>
        <dbReference type="ARBA" id="ARBA00022884"/>
    </source>
</evidence>
<evidence type="ECO:0000256" key="6">
    <source>
        <dbReference type="ARBA" id="ARBA00022490"/>
    </source>
</evidence>
<feature type="region of interest" description="Disordered" evidence="11">
    <location>
        <begin position="1"/>
        <end position="72"/>
    </location>
</feature>
<keyword evidence="7" id="KW-0694">RNA-binding</keyword>